<reference evidence="1" key="1">
    <citation type="submission" date="2021-04" db="EMBL/GenBank/DDBJ databases">
        <title>Genome based classification of Actinospica acidithermotolerans sp. nov., an actinobacterium isolated from an Indonesian hot spring.</title>
        <authorList>
            <person name="Kusuma A.B."/>
            <person name="Putra K.E."/>
            <person name="Nafisah S."/>
            <person name="Loh J."/>
            <person name="Nouioui I."/>
            <person name="Goodfellow M."/>
        </authorList>
    </citation>
    <scope>NUCLEOTIDE SEQUENCE</scope>
    <source>
        <strain evidence="1">CSCA 57</strain>
    </source>
</reference>
<name>A0A941EPV9_9ACTN</name>
<dbReference type="AlphaFoldDB" id="A0A941EPV9"/>
<dbReference type="RefSeq" id="WP_212529644.1">
    <property type="nucleotide sequence ID" value="NZ_JAGSOG010000084.1"/>
</dbReference>
<evidence type="ECO:0000313" key="2">
    <source>
        <dbReference type="Proteomes" id="UP000675781"/>
    </source>
</evidence>
<dbReference type="EMBL" id="JAGSOG010000084">
    <property type="protein sequence ID" value="MBR7835135.1"/>
    <property type="molecule type" value="Genomic_DNA"/>
</dbReference>
<evidence type="ECO:0000313" key="1">
    <source>
        <dbReference type="EMBL" id="MBR7835135.1"/>
    </source>
</evidence>
<accession>A0A941EPV9</accession>
<keyword evidence="2" id="KW-1185">Reference proteome</keyword>
<comment type="caution">
    <text evidence="1">The sequence shown here is derived from an EMBL/GenBank/DDBJ whole genome shotgun (WGS) entry which is preliminary data.</text>
</comment>
<sequence length="144" mass="15886">MKTRLIDGRVLRSGRPQEVEQELWGVLTVYQALIRLAADAAASRPGLDMDRFSFTVLLGTARDQVVLAHGVFPDEPVALVGAIGRALLANLLPVRARRRMKARSLKTTTKYASNFGKHPATCQNYTFHAEIAIMEEGVATRPRS</sequence>
<proteinExistence type="predicted"/>
<dbReference type="Proteomes" id="UP000675781">
    <property type="component" value="Unassembled WGS sequence"/>
</dbReference>
<protein>
    <submittedName>
        <fullName evidence="1">Uncharacterized protein</fullName>
    </submittedName>
</protein>
<organism evidence="1 2">
    <name type="scientific">Actinospica durhamensis</name>
    <dbReference type="NCBI Taxonomy" id="1508375"/>
    <lineage>
        <taxon>Bacteria</taxon>
        <taxon>Bacillati</taxon>
        <taxon>Actinomycetota</taxon>
        <taxon>Actinomycetes</taxon>
        <taxon>Catenulisporales</taxon>
        <taxon>Actinospicaceae</taxon>
        <taxon>Actinospica</taxon>
    </lineage>
</organism>
<gene>
    <name evidence="1" type="ORF">KDL01_17815</name>
</gene>